<reference evidence="1 2" key="1">
    <citation type="submission" date="2016-04" db="EMBL/GenBank/DDBJ databases">
        <title>Deep-sea bacteria in the southern Pacific.</title>
        <authorList>
            <person name="Tang K."/>
        </authorList>
    </citation>
    <scope>NUCLEOTIDE SEQUENCE [LARGE SCALE GENOMIC DNA]</scope>
    <source>
        <strain evidence="1 2">JLT2014</strain>
    </source>
</reference>
<dbReference type="Proteomes" id="UP000187059">
    <property type="component" value="Chromosome"/>
</dbReference>
<dbReference type="STRING" id="1250539.Ga0080574_TMP914"/>
<organism evidence="1 2">
    <name type="scientific">Salipiger abyssi</name>
    <dbReference type="NCBI Taxonomy" id="1250539"/>
    <lineage>
        <taxon>Bacteria</taxon>
        <taxon>Pseudomonadati</taxon>
        <taxon>Pseudomonadota</taxon>
        <taxon>Alphaproteobacteria</taxon>
        <taxon>Rhodobacterales</taxon>
        <taxon>Roseobacteraceae</taxon>
        <taxon>Salipiger</taxon>
    </lineage>
</organism>
<dbReference type="AlphaFoldDB" id="A0A1P8UPH8"/>
<evidence type="ECO:0000313" key="1">
    <source>
        <dbReference type="EMBL" id="APZ51248.1"/>
    </source>
</evidence>
<dbReference type="RefSeq" id="WP_076695610.1">
    <property type="nucleotide sequence ID" value="NZ_CP015093.1"/>
</dbReference>
<gene>
    <name evidence="1" type="ORF">Ga0080574_TMP914</name>
</gene>
<dbReference type="EMBL" id="CP015093">
    <property type="protein sequence ID" value="APZ51248.1"/>
    <property type="molecule type" value="Genomic_DNA"/>
</dbReference>
<accession>A0A1P8UPH8</accession>
<evidence type="ECO:0000313" key="2">
    <source>
        <dbReference type="Proteomes" id="UP000187059"/>
    </source>
</evidence>
<keyword evidence="2" id="KW-1185">Reference proteome</keyword>
<sequence length="147" mass="15389">MSILLRAHMFGELVKAVGGVDAAAAAIEAAVGHTVSRGTISKVQNGHAEVPYAWASALENASGRYPFLNMRSREVTGGPARSELACHLDMLREATEGVTALAEFEANPDDPQAVARAYAELADVHDLTAGAMARLKAMMGVRKGDAA</sequence>
<dbReference type="OrthoDB" id="7860461at2"/>
<proteinExistence type="predicted"/>
<name>A0A1P8UPH8_9RHOB</name>
<dbReference type="KEGG" id="paby:Ga0080574_TMP914"/>
<protein>
    <submittedName>
        <fullName evidence="1">Uncharacterized protein</fullName>
    </submittedName>
</protein>